<proteinExistence type="predicted"/>
<comment type="caution">
    <text evidence="1">The sequence shown here is derived from an EMBL/GenBank/DDBJ whole genome shotgun (WGS) entry which is preliminary data.</text>
</comment>
<dbReference type="Proteomes" id="UP000600139">
    <property type="component" value="Unassembled WGS sequence"/>
</dbReference>
<evidence type="ECO:0000313" key="1">
    <source>
        <dbReference type="EMBL" id="MBK1816499.1"/>
    </source>
</evidence>
<dbReference type="AlphaFoldDB" id="A0A934R7F7"/>
<dbReference type="RefSeq" id="WP_200351432.1">
    <property type="nucleotide sequence ID" value="NZ_BAABHZ010000006.1"/>
</dbReference>
<dbReference type="EMBL" id="JAENIK010000011">
    <property type="protein sequence ID" value="MBK1816499.1"/>
    <property type="molecule type" value="Genomic_DNA"/>
</dbReference>
<evidence type="ECO:0000313" key="2">
    <source>
        <dbReference type="Proteomes" id="UP000600139"/>
    </source>
</evidence>
<reference evidence="1" key="1">
    <citation type="submission" date="2021-01" db="EMBL/GenBank/DDBJ databases">
        <title>Modified the classification status of verrucomicrobia.</title>
        <authorList>
            <person name="Feng X."/>
        </authorList>
    </citation>
    <scope>NUCLEOTIDE SEQUENCE</scope>
    <source>
        <strain evidence="1">JCM 18052</strain>
    </source>
</reference>
<protein>
    <submittedName>
        <fullName evidence="1">Uncharacterized protein</fullName>
    </submittedName>
</protein>
<organism evidence="1 2">
    <name type="scientific">Luteolibacter yonseiensis</name>
    <dbReference type="NCBI Taxonomy" id="1144680"/>
    <lineage>
        <taxon>Bacteria</taxon>
        <taxon>Pseudomonadati</taxon>
        <taxon>Verrucomicrobiota</taxon>
        <taxon>Verrucomicrobiia</taxon>
        <taxon>Verrucomicrobiales</taxon>
        <taxon>Verrucomicrobiaceae</taxon>
        <taxon>Luteolibacter</taxon>
    </lineage>
</organism>
<sequence>MDFTDRDEWPDHRVIRWIDTLRKPNPLGLWSARHLAGLEAEAHHRNLKIP</sequence>
<name>A0A934R7F7_9BACT</name>
<keyword evidence="2" id="KW-1185">Reference proteome</keyword>
<gene>
    <name evidence="1" type="ORF">JIN84_12810</name>
</gene>
<accession>A0A934R7F7</accession>